<feature type="compositionally biased region" description="Basic residues" evidence="1">
    <location>
        <begin position="242"/>
        <end position="257"/>
    </location>
</feature>
<feature type="region of interest" description="Disordered" evidence="1">
    <location>
        <begin position="349"/>
        <end position="372"/>
    </location>
</feature>
<evidence type="ECO:0000256" key="1">
    <source>
        <dbReference type="SAM" id="MobiDB-lite"/>
    </source>
</evidence>
<evidence type="ECO:0000313" key="2">
    <source>
        <dbReference type="EMBL" id="KAJ3441171.1"/>
    </source>
</evidence>
<feature type="region of interest" description="Disordered" evidence="1">
    <location>
        <begin position="1"/>
        <end position="28"/>
    </location>
</feature>
<feature type="compositionally biased region" description="Basic and acidic residues" evidence="1">
    <location>
        <begin position="258"/>
        <end position="267"/>
    </location>
</feature>
<name>A0AAV7ZJA7_9EUKA</name>
<comment type="caution">
    <text evidence="2">The sequence shown here is derived from an EMBL/GenBank/DDBJ whole genome shotgun (WGS) entry which is preliminary data.</text>
</comment>
<dbReference type="AlphaFoldDB" id="A0AAV7ZJA7"/>
<evidence type="ECO:0000313" key="3">
    <source>
        <dbReference type="Proteomes" id="UP001146793"/>
    </source>
</evidence>
<feature type="region of interest" description="Disordered" evidence="1">
    <location>
        <begin position="169"/>
        <end position="267"/>
    </location>
</feature>
<sequence length="560" mass="65149">MNHQLNTNNRSTQQQMGSRSRTQSHQKVGTQIWKNRRFPHIFGTFVHSPPLTPSLKDLIASENEFQQSILMSKSQIKHLENQRNTIKRYLISKGANIQQLAPTTSTVNKGMNTNITGFPNNVVKSNNKHNNNSNILIPNQVLPNEQTIMNNTGTNLPPKNSIQNSLRPINTEKLTNNPNILNNKYKQDPQIRKRKSPGELNKEKSTRKGFNPNDTSFEIKNTHKRQRNNAISQTRTNNTKKNQIRKKKKRRSNRKKNNTKDENSDDEIKRIIEQINFFDSEDNETDSEEDDFISTRTEPSKVWDHLSPWLEEFTTEAVEFLQQTDLIKEGYSQIPPLYQITWNFQDSPSTNINDENSQSHGSSNKSKSEKLRNEIEKSSRVFCRLLGSLIESNTKSSNLAHKNKRLVTQLDQLKNSYQYWRNPKDPRFPRKYNGINTKQIISQSSQHTHSQIPIIQKNGNLSLKAMSELIKVGLIIEPSPNFQQEDDDPIYQRLKILMTQLNKVAKINNKSKQLMYESTKEIVRKENNWKTRFKEILETEKKYKDSISQAKGKKKKKEKK</sequence>
<feature type="compositionally biased region" description="Basic and acidic residues" evidence="1">
    <location>
        <begin position="185"/>
        <end position="206"/>
    </location>
</feature>
<reference evidence="2" key="1">
    <citation type="submission" date="2022-08" db="EMBL/GenBank/DDBJ databases">
        <title>Novel sulphate-reducing endosymbionts in the free-living metamonad Anaeramoeba.</title>
        <authorList>
            <person name="Jerlstrom-Hultqvist J."/>
            <person name="Cepicka I."/>
            <person name="Gallot-Lavallee L."/>
            <person name="Salas-Leiva D."/>
            <person name="Curtis B.A."/>
            <person name="Zahonova K."/>
            <person name="Pipaliya S."/>
            <person name="Dacks J."/>
            <person name="Roger A.J."/>
        </authorList>
    </citation>
    <scope>NUCLEOTIDE SEQUENCE</scope>
    <source>
        <strain evidence="2">Busselton2</strain>
    </source>
</reference>
<dbReference type="Proteomes" id="UP001146793">
    <property type="component" value="Unassembled WGS sequence"/>
</dbReference>
<gene>
    <name evidence="2" type="ORF">M0812_13176</name>
</gene>
<organism evidence="2 3">
    <name type="scientific">Anaeramoeba flamelloides</name>
    <dbReference type="NCBI Taxonomy" id="1746091"/>
    <lineage>
        <taxon>Eukaryota</taxon>
        <taxon>Metamonada</taxon>
        <taxon>Anaeramoebidae</taxon>
        <taxon>Anaeramoeba</taxon>
    </lineage>
</organism>
<dbReference type="EMBL" id="JANTQA010000029">
    <property type="protein sequence ID" value="KAJ3441171.1"/>
    <property type="molecule type" value="Genomic_DNA"/>
</dbReference>
<protein>
    <recommendedName>
        <fullName evidence="4">Transcriptional regulatory protein RXT2 N-terminal domain-containing protein</fullName>
    </recommendedName>
</protein>
<proteinExistence type="predicted"/>
<feature type="compositionally biased region" description="Polar residues" evidence="1">
    <location>
        <begin position="169"/>
        <end position="184"/>
    </location>
</feature>
<evidence type="ECO:0008006" key="4">
    <source>
        <dbReference type="Google" id="ProtNLM"/>
    </source>
</evidence>
<accession>A0AAV7ZJA7</accession>